<feature type="domain" description="PH" evidence="2">
    <location>
        <begin position="1842"/>
        <end position="2089"/>
    </location>
</feature>
<feature type="region of interest" description="Disordered" evidence="1">
    <location>
        <begin position="272"/>
        <end position="420"/>
    </location>
</feature>
<feature type="region of interest" description="Disordered" evidence="1">
    <location>
        <begin position="1"/>
        <end position="38"/>
    </location>
</feature>
<feature type="compositionally biased region" description="Polar residues" evidence="1">
    <location>
        <begin position="307"/>
        <end position="321"/>
    </location>
</feature>
<dbReference type="RefSeq" id="XP_025361806.1">
    <property type="nucleotide sequence ID" value="XM_025509243.1"/>
</dbReference>
<evidence type="ECO:0000259" key="2">
    <source>
        <dbReference type="SMART" id="SM00233"/>
    </source>
</evidence>
<dbReference type="Proteomes" id="UP000245884">
    <property type="component" value="Unassembled WGS sequence"/>
</dbReference>
<reference evidence="3 4" key="1">
    <citation type="journal article" date="2018" name="Mol. Biol. Evol.">
        <title>Broad Genomic Sampling Reveals a Smut Pathogenic Ancestry of the Fungal Clade Ustilaginomycotina.</title>
        <authorList>
            <person name="Kijpornyongpan T."/>
            <person name="Mondo S.J."/>
            <person name="Barry K."/>
            <person name="Sandor L."/>
            <person name="Lee J."/>
            <person name="Lipzen A."/>
            <person name="Pangilinan J."/>
            <person name="LaButti K."/>
            <person name="Hainaut M."/>
            <person name="Henrissat B."/>
            <person name="Grigoriev I.V."/>
            <person name="Spatafora J.W."/>
            <person name="Aime M.C."/>
        </authorList>
    </citation>
    <scope>NUCLEOTIDE SEQUENCE [LARGE SCALE GENOMIC DNA]</scope>
    <source>
        <strain evidence="3 4">MCA 5214</strain>
    </source>
</reference>
<organism evidence="3 4">
    <name type="scientific">Jaminaea rosea</name>
    <dbReference type="NCBI Taxonomy" id="1569628"/>
    <lineage>
        <taxon>Eukaryota</taxon>
        <taxon>Fungi</taxon>
        <taxon>Dikarya</taxon>
        <taxon>Basidiomycota</taxon>
        <taxon>Ustilaginomycotina</taxon>
        <taxon>Exobasidiomycetes</taxon>
        <taxon>Microstromatales</taxon>
        <taxon>Microstromatales incertae sedis</taxon>
        <taxon>Jaminaea</taxon>
    </lineage>
</organism>
<name>A0A316UQE5_9BASI</name>
<feature type="compositionally biased region" description="Polar residues" evidence="1">
    <location>
        <begin position="333"/>
        <end position="344"/>
    </location>
</feature>
<dbReference type="PANTHER" id="PTHR28076:SF1">
    <property type="entry name" value="PROSPORE MEMBRANE ADAPTER PROTEIN SPO71"/>
    <property type="match status" value="1"/>
</dbReference>
<dbReference type="InterPro" id="IPR001849">
    <property type="entry name" value="PH_domain"/>
</dbReference>
<dbReference type="Pfam" id="PF15404">
    <property type="entry name" value="PH_4"/>
    <property type="match status" value="2"/>
</dbReference>
<gene>
    <name evidence="3" type="ORF">BDZ90DRAFT_280110</name>
</gene>
<feature type="region of interest" description="Disordered" evidence="1">
    <location>
        <begin position="1069"/>
        <end position="1171"/>
    </location>
</feature>
<evidence type="ECO:0000313" key="4">
    <source>
        <dbReference type="Proteomes" id="UP000245884"/>
    </source>
</evidence>
<feature type="compositionally biased region" description="Basic and acidic residues" evidence="1">
    <location>
        <begin position="2032"/>
        <end position="2041"/>
    </location>
</feature>
<evidence type="ECO:0000313" key="3">
    <source>
        <dbReference type="EMBL" id="PWN27194.1"/>
    </source>
</evidence>
<dbReference type="InterPro" id="IPR039486">
    <property type="entry name" value="Mug56/Spo71_PH"/>
</dbReference>
<sequence>MASYLDVQQHPASDSTASDSHHPHSLRTQGDPHAHQPFRRYYLGPSPVSLQHASRVAAALRQDDETTDPIGIAIAGREGFVLLRGPAEEDEEEGEDTVGGQRLGESSKAPHTRRQPSFHSDIIANSSSRTRSSRWAMRRDPSAASAVSFASAASMPADTSSRNDSRLLARSSTPPGGRSSRKASGIRREGSAMASLGADLPDAGSRVASTSLAVPSDSRRLSFDMSASGKGKGRADSSSSVPGQPSQAVAAWRRAHKGLPMSSTPFDVTLDDAYQGRDHPGPIHLQVPSDEPVSPRDKRLTLRGVPSIQSLTPSQRSSRQSLRGEYAKKGCQDPQSSATHPTESSEAKTGGILNMHRMQGSSEAEATKDSQQQQTRSTSVAHFTTPRRHPQRDVSTASRLHGGHSHERETSRYSRMSRASTAQTLGSNFSSATGRFAASLGAGSFGASGGFRARIVRVFKPSAFVSRETPADSPDKLRQRGASAAELAGKVKETRRRWKGGVAPGQVGTSAGGTKWVGQSFEVGSRFWDVVEHREREVKAVMLDRERDEKRRGSAGGESSLSHRRRVSAGAPDVIIEEPPEDAAREDGPRRGEMDGPRSLHRTPSAVLNQFAKDASMMQDQRQEQKEGSEDGGDGHQRWLNRQQRRDREAKVSDGGKSEGEADKTLTSNGNASSGASMKALHPSQPAAPASPPQSPTKTKVSDSPIPRRTAVRESPRPKSLIMPKQQPTSPTTNTESAVGIEARHGWSDVASMMSKHSSSIQSSGKVAKGIKDRAEQRLREATRSFDRKVGPKSGGGSKDASARPTFKRGPSTIGEEHSGVMDQSTSIAAARENVPQLKLEDLASPPPPAGASAPLETSKTGWESAKDYFVDAEPGQEEATEASAGSRAQLGEPIVLSPRTLSQDSEEDAAPRRMTLQEATTHPEPPLSADEKYPETTFQLLRKPSDQALRSPAIKGEASADTASDHAVVMNLTSSPTSHASPTSFANGDTFGGFGHKARTMSSSAPQAPSVIGSDTPLLRGKVSTNSIVVHDARPAGAFGSPGSHGGLAPPTVGMNGKVANGDAGETRKTVQFDKLLPRPTFKSSTSSPLLQPPNGGAAGNSSIGGGGGILALRQRRPGDSAPAPPEEVLSREYTASSASPSPNTERPHLSFLSPRHEAPSASQQPADAEEEWLTRRSILRRDRMLVKNDWIPNETLPQDLDETIVRKFNVHPGEWREYIVVLRMGRVELWSDPSKTSRLSGHSHRLHLSFVIPLSRGSTYLSMFSHVDRIFCLTYSQHFAATHISGGGKHRMLNLRKSGTNILLFDARGISVAADWVWDLWREVGGLIPETLEVHIPVLDLRIKFPIPEEMPADEADEVTQQVACGEGELALTNGTHRGGGEGYTLINRAHLSRTILRMLKGVPEWEEPLQIALKRGARFELAWRRGLTLDWVIHDTTLDNQPRDWSVLCGSVLKEARQPALLEFRAASHYPTTVLMPDGKKMAEPPGLEGFLWRVKPVSGALTRLYVSTHDYQAFVLKASKAFPPDRHIAVGVESSAAYEQGVGGNSRISGSRPLSRSRSASYLGGGYGYSDESGADGQRRGSANSARRASGVLSGPQSRPPRTRAGRKRARDDTAGALRQHVLDTIASVASTADEVAAQMEAYRAFERRRQFDQISNADGFIDVKSIYAIRYLGATDEEGHTRKPGLDPPVSMPMPMPTPQENAPDDEPDLGGEEGLNIAMANGGDRTALRRARQFEVVMTNGRSTRFEAYSRSVAKEWVARMHDLSVYWKRREKVDALELMEVSGCDPALIRRRKEQDNHHAGGALASHSTPIDNATRALLLGNIWHWCSIAGCRGIIHSGHLFVKPRPLSPFRSRFYLLVSGRLLSFKLLTSTRTARGRQNAGIFYKRQENEAKIIPLRDSYVWTGKLTEQEVGAAGRSEGAGSLGQFASGGATDTGGNGEGYGAFGGGNAGGGGRHKVPRMYSDGLLSVDEDEDCTFVIRYRPVRAGNQPADPVATPLARKAEEAKEKGVAHGEKGAPPPTEGEDGGRVQRDEGQQSSSSTPSTAPIPSLSDSSHTTLVMRARSKMERDLWVRAIAHERERLMREEEGGMREVRMRAKGETPWRGN</sequence>
<feature type="region of interest" description="Disordered" evidence="1">
    <location>
        <begin position="1683"/>
        <end position="1712"/>
    </location>
</feature>
<accession>A0A316UQE5</accession>
<feature type="compositionally biased region" description="Pro residues" evidence="1">
    <location>
        <begin position="1691"/>
        <end position="1703"/>
    </location>
</feature>
<protein>
    <recommendedName>
        <fullName evidence="2">PH domain-containing protein</fullName>
    </recommendedName>
</protein>
<dbReference type="GeneID" id="37031066"/>
<dbReference type="SMART" id="SM00233">
    <property type="entry name" value="PH"/>
    <property type="match status" value="2"/>
</dbReference>
<feature type="compositionally biased region" description="Polar residues" evidence="1">
    <location>
        <begin position="236"/>
        <end position="247"/>
    </location>
</feature>
<dbReference type="GO" id="GO:1902657">
    <property type="term" value="P:protein localization to prospore membrane"/>
    <property type="evidence" value="ECO:0007669"/>
    <property type="project" value="InterPro"/>
</dbReference>
<feature type="region of interest" description="Disordered" evidence="1">
    <location>
        <begin position="1544"/>
        <end position="1563"/>
    </location>
</feature>
<feature type="region of interest" description="Disordered" evidence="1">
    <location>
        <begin position="1994"/>
        <end position="2068"/>
    </location>
</feature>
<feature type="compositionally biased region" description="Basic and acidic residues" evidence="1">
    <location>
        <begin position="582"/>
        <end position="598"/>
    </location>
</feature>
<dbReference type="STRING" id="1569628.A0A316UQE5"/>
<feature type="compositionally biased region" description="Polar residues" evidence="1">
    <location>
        <begin position="726"/>
        <end position="737"/>
    </location>
</feature>
<feature type="compositionally biased region" description="Low complexity" evidence="1">
    <location>
        <begin position="142"/>
        <end position="154"/>
    </location>
</feature>
<feature type="compositionally biased region" description="Gly residues" evidence="1">
    <location>
        <begin position="1098"/>
        <end position="1111"/>
    </location>
</feature>
<dbReference type="Pfam" id="PF23207">
    <property type="entry name" value="PH_SPO71"/>
    <property type="match status" value="1"/>
</dbReference>
<feature type="compositionally biased region" description="Polar residues" evidence="1">
    <location>
        <begin position="359"/>
        <end position="382"/>
    </location>
</feature>
<dbReference type="InterPro" id="IPR057379">
    <property type="entry name" value="PH_SPO71"/>
</dbReference>
<feature type="compositionally biased region" description="Basic and acidic residues" evidence="1">
    <location>
        <begin position="770"/>
        <end position="790"/>
    </location>
</feature>
<keyword evidence="4" id="KW-1185">Reference proteome</keyword>
<feature type="region of interest" description="Disordered" evidence="1">
    <location>
        <begin position="997"/>
        <end position="1020"/>
    </location>
</feature>
<feature type="compositionally biased region" description="Polar residues" evidence="1">
    <location>
        <begin position="117"/>
        <end position="130"/>
    </location>
</feature>
<feature type="compositionally biased region" description="Polar residues" evidence="1">
    <location>
        <begin position="1135"/>
        <end position="1146"/>
    </location>
</feature>
<feature type="region of interest" description="Disordered" evidence="1">
    <location>
        <begin position="1571"/>
        <end position="1622"/>
    </location>
</feature>
<feature type="compositionally biased region" description="Low complexity" evidence="1">
    <location>
        <begin position="748"/>
        <end position="764"/>
    </location>
</feature>
<feature type="compositionally biased region" description="Low complexity" evidence="1">
    <location>
        <begin position="2044"/>
        <end position="2058"/>
    </location>
</feature>
<evidence type="ECO:0000256" key="1">
    <source>
        <dbReference type="SAM" id="MobiDB-lite"/>
    </source>
</evidence>
<dbReference type="OrthoDB" id="5579281at2759"/>
<feature type="region of interest" description="Disordered" evidence="1">
    <location>
        <begin position="547"/>
        <end position="861"/>
    </location>
</feature>
<feature type="region of interest" description="Disordered" evidence="1">
    <location>
        <begin position="86"/>
        <end position="251"/>
    </location>
</feature>
<feature type="compositionally biased region" description="Basic and acidic residues" evidence="1">
    <location>
        <begin position="621"/>
        <end position="637"/>
    </location>
</feature>
<feature type="domain" description="PH" evidence="2">
    <location>
        <begin position="1489"/>
        <end position="1774"/>
    </location>
</feature>
<feature type="compositionally biased region" description="Low complexity" evidence="1">
    <location>
        <begin position="1573"/>
        <end position="1595"/>
    </location>
</feature>
<dbReference type="PANTHER" id="PTHR28076">
    <property type="entry name" value="SPORULATION-SPECIFIC PROTEIN 71"/>
    <property type="match status" value="1"/>
</dbReference>
<feature type="compositionally biased region" description="Basic and acidic residues" evidence="1">
    <location>
        <begin position="2007"/>
        <end position="2022"/>
    </location>
</feature>
<dbReference type="EMBL" id="KZ819669">
    <property type="protein sequence ID" value="PWN27194.1"/>
    <property type="molecule type" value="Genomic_DNA"/>
</dbReference>
<dbReference type="InterPro" id="IPR040345">
    <property type="entry name" value="Mug56/Spo71"/>
</dbReference>
<feature type="region of interest" description="Disordered" evidence="1">
    <location>
        <begin position="873"/>
        <end position="964"/>
    </location>
</feature>
<proteinExistence type="predicted"/>
<feature type="compositionally biased region" description="Basic and acidic residues" evidence="1">
    <location>
        <begin position="644"/>
        <end position="664"/>
    </location>
</feature>
<feature type="compositionally biased region" description="Polar residues" evidence="1">
    <location>
        <begin position="665"/>
        <end position="676"/>
    </location>
</feature>